<reference evidence="2" key="1">
    <citation type="submission" date="2022-07" db="EMBL/GenBank/DDBJ databases">
        <title>Marinobacter iranensis a new bacterium isolate from a hipersaline lake in Iran.</title>
        <authorList>
            <person name="Mohammad A.M.A."/>
            <person name="Cristina S.-P."/>
            <person name="Antonio V."/>
        </authorList>
    </citation>
    <scope>NUCLEOTIDE SEQUENCE</scope>
    <source>
        <strain evidence="2">71-i</strain>
    </source>
</reference>
<organism evidence="2 3">
    <name type="scientific">Marinobacter iranensis</name>
    <dbReference type="NCBI Taxonomy" id="2962607"/>
    <lineage>
        <taxon>Bacteria</taxon>
        <taxon>Pseudomonadati</taxon>
        <taxon>Pseudomonadota</taxon>
        <taxon>Gammaproteobacteria</taxon>
        <taxon>Pseudomonadales</taxon>
        <taxon>Marinobacteraceae</taxon>
        <taxon>Marinobacter</taxon>
    </lineage>
</organism>
<dbReference type="PANTHER" id="PTHR38591">
    <property type="entry name" value="HYDROLASE"/>
    <property type="match status" value="1"/>
</dbReference>
<accession>A0ABT5YBJ0</accession>
<comment type="caution">
    <text evidence="2">The sequence shown here is derived from an EMBL/GenBank/DDBJ whole genome shotgun (WGS) entry which is preliminary data.</text>
</comment>
<dbReference type="InterPro" id="IPR023374">
    <property type="entry name" value="AttH-like_dom_sf"/>
</dbReference>
<dbReference type="Pfam" id="PF17186">
    <property type="entry name" value="Lipocalin_9"/>
    <property type="match status" value="1"/>
</dbReference>
<dbReference type="RefSeq" id="WP_275706720.1">
    <property type="nucleotide sequence ID" value="NZ_JANCMW010000006.1"/>
</dbReference>
<evidence type="ECO:0000313" key="2">
    <source>
        <dbReference type="EMBL" id="MDF0750911.1"/>
    </source>
</evidence>
<feature type="domain" description="AttH" evidence="1">
    <location>
        <begin position="66"/>
        <end position="240"/>
    </location>
</feature>
<dbReference type="PROSITE" id="PS51257">
    <property type="entry name" value="PROKAR_LIPOPROTEIN"/>
    <property type="match status" value="1"/>
</dbReference>
<sequence>MRVHVGFIVFCLALTVAGCTDSSEEIGFAGLAQQVGEVDESGFLQPQPGDTLVFPDDWGPHPQHRIEWWYLTANLQTRDGTPLGLQWTQFRQALQPRDVESDPPDADAWPLEAAWMAHAAVSFDGEHRFQEKLARGDVGHAGATAQPFSVWLDDWRLQPMPGSDDWRLQVNGDGWGYDLRLSNTGDVVAHGNEGFSAKSASGEGSMYFSLVDLQIEGTVTLGDRTLEVSGKGWFDREWSSQFLKAGQQGWDWFALHLEDGHKLMVFRLREDDGAFLSGSWINANGEVQSLGGDDLNLKPASWYESKRGRVPVEWRLTIPEQEVDLIIAAPPGEYWNTGLYPYWESPVSVTGSHDGVGYMELTGYSD</sequence>
<evidence type="ECO:0000259" key="1">
    <source>
        <dbReference type="Pfam" id="PF07143"/>
    </source>
</evidence>
<evidence type="ECO:0000313" key="3">
    <source>
        <dbReference type="Proteomes" id="UP001143391"/>
    </source>
</evidence>
<dbReference type="SUPFAM" id="SSF159245">
    <property type="entry name" value="AttH-like"/>
    <property type="match status" value="1"/>
</dbReference>
<dbReference type="EMBL" id="JANCMW010000006">
    <property type="protein sequence ID" value="MDF0750911.1"/>
    <property type="molecule type" value="Genomic_DNA"/>
</dbReference>
<dbReference type="Gene3D" id="2.40.370.10">
    <property type="entry name" value="AttH-like domain"/>
    <property type="match status" value="2"/>
</dbReference>
<keyword evidence="3" id="KW-1185">Reference proteome</keyword>
<protein>
    <submittedName>
        <fullName evidence="2">Carotenoid 1,2-hydratase</fullName>
    </submittedName>
</protein>
<gene>
    <name evidence="2" type="ORF">NLU14_11825</name>
</gene>
<proteinExistence type="predicted"/>
<dbReference type="PANTHER" id="PTHR38591:SF1">
    <property type="entry name" value="BLL1000 PROTEIN"/>
    <property type="match status" value="1"/>
</dbReference>
<name>A0ABT5YBJ0_9GAMM</name>
<dbReference type="Pfam" id="PF07143">
    <property type="entry name" value="CrtC"/>
    <property type="match status" value="1"/>
</dbReference>
<dbReference type="InterPro" id="IPR010791">
    <property type="entry name" value="AttH_dom"/>
</dbReference>
<dbReference type="Proteomes" id="UP001143391">
    <property type="component" value="Unassembled WGS sequence"/>
</dbReference>